<evidence type="ECO:0000256" key="5">
    <source>
        <dbReference type="ARBA" id="ARBA00022618"/>
    </source>
</evidence>
<evidence type="ECO:0000256" key="2">
    <source>
        <dbReference type="ARBA" id="ARBA00007379"/>
    </source>
</evidence>
<keyword evidence="15" id="KW-1185">Reference proteome</keyword>
<evidence type="ECO:0000256" key="4">
    <source>
        <dbReference type="ARBA" id="ARBA00022475"/>
    </source>
</evidence>
<evidence type="ECO:0000256" key="11">
    <source>
        <dbReference type="SAM" id="Phobius"/>
    </source>
</evidence>
<evidence type="ECO:0000256" key="8">
    <source>
        <dbReference type="ARBA" id="ARBA00023136"/>
    </source>
</evidence>
<keyword evidence="4 10" id="KW-1003">Cell membrane</keyword>
<proteinExistence type="inferred from homology"/>
<dbReference type="Gene3D" id="3.30.70.3040">
    <property type="match status" value="1"/>
</dbReference>
<dbReference type="InterPro" id="IPR040690">
    <property type="entry name" value="FtsX_ECD"/>
</dbReference>
<comment type="similarity">
    <text evidence="2 10">Belongs to the ABC-4 integral membrane protein family. FtsX subfamily.</text>
</comment>
<dbReference type="PANTHER" id="PTHR47755">
    <property type="entry name" value="CELL DIVISION PROTEIN FTSX"/>
    <property type="match status" value="1"/>
</dbReference>
<reference evidence="14 15" key="1">
    <citation type="submission" date="2023-03" db="EMBL/GenBank/DDBJ databases">
        <authorList>
            <person name="Uniacke-Lowe S."/>
            <person name="Ross P."/>
            <person name="Hill C."/>
        </authorList>
    </citation>
    <scope>NUCLEOTIDE SEQUENCE [LARGE SCALE GENOMIC DNA]</scope>
    <source>
        <strain evidence="14 15">APC 4016</strain>
    </source>
</reference>
<feature type="domain" description="FtsX extracellular" evidence="13">
    <location>
        <begin position="60"/>
        <end position="148"/>
    </location>
</feature>
<comment type="subcellular location">
    <subcellularLocation>
        <location evidence="1">Cell membrane</location>
        <topology evidence="1">Multi-pass membrane protein</topology>
    </subcellularLocation>
</comment>
<evidence type="ECO:0000256" key="7">
    <source>
        <dbReference type="ARBA" id="ARBA00022989"/>
    </source>
</evidence>
<feature type="transmembrane region" description="Helical" evidence="11">
    <location>
        <begin position="214"/>
        <end position="241"/>
    </location>
</feature>
<keyword evidence="5 10" id="KW-0132">Cell division</keyword>
<keyword evidence="7 11" id="KW-1133">Transmembrane helix</keyword>
<gene>
    <name evidence="14" type="ORF">QMA01_03965</name>
</gene>
<organism evidence="14 15">
    <name type="scientific">Planococcus notacanthi</name>
    <dbReference type="NCBI Taxonomy" id="3035188"/>
    <lineage>
        <taxon>Bacteria</taxon>
        <taxon>Bacillati</taxon>
        <taxon>Bacillota</taxon>
        <taxon>Bacilli</taxon>
        <taxon>Bacillales</taxon>
        <taxon>Caryophanaceae</taxon>
        <taxon>Planococcus</taxon>
    </lineage>
</organism>
<dbReference type="EMBL" id="JASDCQ010000001">
    <property type="protein sequence ID" value="MDN3426442.1"/>
    <property type="molecule type" value="Genomic_DNA"/>
</dbReference>
<evidence type="ECO:0000256" key="1">
    <source>
        <dbReference type="ARBA" id="ARBA00004651"/>
    </source>
</evidence>
<evidence type="ECO:0000259" key="12">
    <source>
        <dbReference type="Pfam" id="PF02687"/>
    </source>
</evidence>
<dbReference type="RefSeq" id="WP_290185902.1">
    <property type="nucleotide sequence ID" value="NZ_JASDCQ010000001.1"/>
</dbReference>
<dbReference type="Pfam" id="PF18075">
    <property type="entry name" value="FtsX_ECD"/>
    <property type="match status" value="1"/>
</dbReference>
<evidence type="ECO:0000313" key="14">
    <source>
        <dbReference type="EMBL" id="MDN3426442.1"/>
    </source>
</evidence>
<keyword evidence="6 11" id="KW-0812">Transmembrane</keyword>
<feature type="transmembrane region" description="Helical" evidence="11">
    <location>
        <begin position="261"/>
        <end position="282"/>
    </location>
</feature>
<dbReference type="PIRSF" id="PIRSF003097">
    <property type="entry name" value="FtsX"/>
    <property type="match status" value="1"/>
</dbReference>
<protein>
    <recommendedName>
        <fullName evidence="3 10">Cell division protein FtsX</fullName>
    </recommendedName>
</protein>
<comment type="function">
    <text evidence="10">Part of the ABC transporter FtsEX involved in asymmetric cellular division facilitating the initiation of sporulation.</text>
</comment>
<dbReference type="Pfam" id="PF02687">
    <property type="entry name" value="FtsX"/>
    <property type="match status" value="1"/>
</dbReference>
<evidence type="ECO:0000256" key="6">
    <source>
        <dbReference type="ARBA" id="ARBA00022692"/>
    </source>
</evidence>
<evidence type="ECO:0000313" key="15">
    <source>
        <dbReference type="Proteomes" id="UP001225873"/>
    </source>
</evidence>
<sequence length="291" mass="31963">MNRQLLNYMAADSWQGLKRNPGSTIASILLIVLALLLIGALLSVRLFTDDATEYIESQLSMKVYIEKGLEAEDIAAVLSDKAFVEQVAVESGDKALDKLAFFFNGKEHLLEAFESDVMLDAVKLQVSDKGDMDRIAKELESISGIEQVVYPQKLAVTLDLWITRLDRYGTAGTIVFFAIAFGMVYQTFHLAVYRRQQELAVKLFVGMNPKAVHAQFLLEGALLSIFGAGIAMALTAVFQLAVLKPFQQALPFAGQLETKDLFTILALQLLSALVIGVAASFLSTRKRIAHG</sequence>
<dbReference type="PANTHER" id="PTHR47755:SF1">
    <property type="entry name" value="CELL DIVISION PROTEIN FTSX"/>
    <property type="match status" value="1"/>
</dbReference>
<keyword evidence="8 10" id="KW-0472">Membrane</keyword>
<comment type="caution">
    <text evidence="14">The sequence shown here is derived from an EMBL/GenBank/DDBJ whole genome shotgun (WGS) entry which is preliminary data.</text>
</comment>
<evidence type="ECO:0000256" key="3">
    <source>
        <dbReference type="ARBA" id="ARBA00021907"/>
    </source>
</evidence>
<evidence type="ECO:0000259" key="13">
    <source>
        <dbReference type="Pfam" id="PF18075"/>
    </source>
</evidence>
<keyword evidence="9 10" id="KW-0131">Cell cycle</keyword>
<dbReference type="InterPro" id="IPR003838">
    <property type="entry name" value="ABC3_permease_C"/>
</dbReference>
<evidence type="ECO:0000256" key="10">
    <source>
        <dbReference type="PIRNR" id="PIRNR003097"/>
    </source>
</evidence>
<dbReference type="Proteomes" id="UP001225873">
    <property type="component" value="Unassembled WGS sequence"/>
</dbReference>
<name>A0ABT7ZH04_9BACL</name>
<accession>A0ABT7ZH04</accession>
<feature type="transmembrane region" description="Helical" evidence="11">
    <location>
        <begin position="168"/>
        <end position="193"/>
    </location>
</feature>
<evidence type="ECO:0000256" key="9">
    <source>
        <dbReference type="ARBA" id="ARBA00023306"/>
    </source>
</evidence>
<feature type="transmembrane region" description="Helical" evidence="11">
    <location>
        <begin position="21"/>
        <end position="44"/>
    </location>
</feature>
<feature type="domain" description="ABC3 transporter permease C-terminal" evidence="12">
    <location>
        <begin position="174"/>
        <end position="285"/>
    </location>
</feature>
<dbReference type="InterPro" id="IPR004513">
    <property type="entry name" value="FtsX"/>
</dbReference>